<gene>
    <name evidence="2" type="ORF">ENL91_02040</name>
</gene>
<evidence type="ECO:0000256" key="1">
    <source>
        <dbReference type="SAM" id="MobiDB-lite"/>
    </source>
</evidence>
<accession>A0A7J3UYS4</accession>
<organism evidence="2">
    <name type="scientific">Candidatus Methanosuratincola petrocarbonis</name>
    <name type="common">ex Vanwonterghem et al. 2016</name>
    <dbReference type="NCBI Taxonomy" id="1867261"/>
    <lineage>
        <taxon>Archaea</taxon>
        <taxon>Thermoproteota</taxon>
        <taxon>Methanosuratincolia</taxon>
        <taxon>Candidatus Methanomethylicales</taxon>
        <taxon>Candidatus Methanomethylicaceae</taxon>
        <taxon>Candidatus Methanosuratincola (ex Vanwonterghem et al. 2016)</taxon>
    </lineage>
</organism>
<feature type="compositionally biased region" description="Low complexity" evidence="1">
    <location>
        <begin position="50"/>
        <end position="61"/>
    </location>
</feature>
<feature type="compositionally biased region" description="Basic and acidic residues" evidence="1">
    <location>
        <begin position="13"/>
        <end position="49"/>
    </location>
</feature>
<dbReference type="AlphaFoldDB" id="A0A7J3UYS4"/>
<proteinExistence type="predicted"/>
<evidence type="ECO:0000313" key="2">
    <source>
        <dbReference type="EMBL" id="HHI48932.1"/>
    </source>
</evidence>
<feature type="region of interest" description="Disordered" evidence="1">
    <location>
        <begin position="1"/>
        <end position="69"/>
    </location>
</feature>
<comment type="caution">
    <text evidence="2">The sequence shown here is derived from an EMBL/GenBank/DDBJ whole genome shotgun (WGS) entry which is preliminary data.</text>
</comment>
<protein>
    <submittedName>
        <fullName evidence="2">Uncharacterized protein</fullName>
    </submittedName>
</protein>
<reference evidence="2" key="1">
    <citation type="journal article" date="2020" name="mSystems">
        <title>Genome- and Community-Level Interaction Insights into Carbon Utilization and Element Cycling Functions of Hydrothermarchaeota in Hydrothermal Sediment.</title>
        <authorList>
            <person name="Zhou Z."/>
            <person name="Liu Y."/>
            <person name="Xu W."/>
            <person name="Pan J."/>
            <person name="Luo Z.H."/>
            <person name="Li M."/>
        </authorList>
    </citation>
    <scope>NUCLEOTIDE SEQUENCE [LARGE SCALE GENOMIC DNA]</scope>
    <source>
        <strain evidence="2">SpSt-1038</strain>
    </source>
</reference>
<sequence length="150" mass="17265">MGLEAVAAVSKGARIEPGEGREGRAGELTYEQEKAEMEGLPRTRPEQQQRQRQQQQQQQQQQEEEERAAVRELGAAQALPRMRAKMQGRVRIRRLKEFASERLPGGSTLRDLILTEEDELAPEEFLAKMDLWLKMFRREFLRCQAEGIGT</sequence>
<name>A0A7J3UYS4_9CREN</name>
<dbReference type="EMBL" id="DRVT01000022">
    <property type="protein sequence ID" value="HHI48932.1"/>
    <property type="molecule type" value="Genomic_DNA"/>
</dbReference>